<sequence>MKASGMGIDACWIPRPAYASIFNVASPPITWFPGIPITSRLRLLFMDRPGSLRGAVLGYRVPPTSRDYKSAMVQLKQARLQQTSKQPGYNVNVRGTEEMTTAEPHVGHSNDNDAHLRVNNSENCGKQELDPSAVEHDAWDGLNGDHHAPMARTYGTMSVMRSPTALTVVDCGPRADIIGK</sequence>
<evidence type="ECO:0000313" key="1">
    <source>
        <dbReference type="EMBL" id="KAH8009093.1"/>
    </source>
</evidence>
<keyword evidence="2" id="KW-1185">Reference proteome</keyword>
<gene>
    <name evidence="1" type="ORF">HPB51_010283</name>
</gene>
<accession>A0A9J6D4X3</accession>
<reference evidence="1" key="2">
    <citation type="submission" date="2021-09" db="EMBL/GenBank/DDBJ databases">
        <authorList>
            <person name="Jia N."/>
            <person name="Wang J."/>
            <person name="Shi W."/>
            <person name="Du L."/>
            <person name="Sun Y."/>
            <person name="Zhan W."/>
            <person name="Jiang J."/>
            <person name="Wang Q."/>
            <person name="Zhang B."/>
            <person name="Ji P."/>
            <person name="Sakyi L.B."/>
            <person name="Cui X."/>
            <person name="Yuan T."/>
            <person name="Jiang B."/>
            <person name="Yang W."/>
            <person name="Lam T.T.-Y."/>
            <person name="Chang Q."/>
            <person name="Ding S."/>
            <person name="Wang X."/>
            <person name="Zhu J."/>
            <person name="Ruan X."/>
            <person name="Zhao L."/>
            <person name="Wei J."/>
            <person name="Que T."/>
            <person name="Du C."/>
            <person name="Cheng J."/>
            <person name="Dai P."/>
            <person name="Han X."/>
            <person name="Huang E."/>
            <person name="Gao Y."/>
            <person name="Liu J."/>
            <person name="Shao H."/>
            <person name="Ye R."/>
            <person name="Li L."/>
            <person name="Wei W."/>
            <person name="Wang X."/>
            <person name="Wang C."/>
            <person name="Huo Q."/>
            <person name="Li W."/>
            <person name="Guo W."/>
            <person name="Chen H."/>
            <person name="Chen S."/>
            <person name="Zhou L."/>
            <person name="Zhou L."/>
            <person name="Ni X."/>
            <person name="Tian J."/>
            <person name="Zhou Y."/>
            <person name="Sheng Y."/>
            <person name="Liu T."/>
            <person name="Pan Y."/>
            <person name="Xia L."/>
            <person name="Li J."/>
            <person name="Zhao F."/>
            <person name="Cao W."/>
        </authorList>
    </citation>
    <scope>NUCLEOTIDE SEQUENCE</scope>
    <source>
        <strain evidence="1">Rmic-2018</strain>
        <tissue evidence="1">Larvae</tissue>
    </source>
</reference>
<dbReference type="EMBL" id="JABSTU010000011">
    <property type="protein sequence ID" value="KAH8009093.1"/>
    <property type="molecule type" value="Genomic_DNA"/>
</dbReference>
<organism evidence="1 2">
    <name type="scientific">Rhipicephalus microplus</name>
    <name type="common">Cattle tick</name>
    <name type="synonym">Boophilus microplus</name>
    <dbReference type="NCBI Taxonomy" id="6941"/>
    <lineage>
        <taxon>Eukaryota</taxon>
        <taxon>Metazoa</taxon>
        <taxon>Ecdysozoa</taxon>
        <taxon>Arthropoda</taxon>
        <taxon>Chelicerata</taxon>
        <taxon>Arachnida</taxon>
        <taxon>Acari</taxon>
        <taxon>Parasitiformes</taxon>
        <taxon>Ixodida</taxon>
        <taxon>Ixodoidea</taxon>
        <taxon>Ixodidae</taxon>
        <taxon>Rhipicephalinae</taxon>
        <taxon>Rhipicephalus</taxon>
        <taxon>Boophilus</taxon>
    </lineage>
</organism>
<reference evidence="1" key="1">
    <citation type="journal article" date="2020" name="Cell">
        <title>Large-Scale Comparative Analyses of Tick Genomes Elucidate Their Genetic Diversity and Vector Capacities.</title>
        <authorList>
            <consortium name="Tick Genome and Microbiome Consortium (TIGMIC)"/>
            <person name="Jia N."/>
            <person name="Wang J."/>
            <person name="Shi W."/>
            <person name="Du L."/>
            <person name="Sun Y."/>
            <person name="Zhan W."/>
            <person name="Jiang J.F."/>
            <person name="Wang Q."/>
            <person name="Zhang B."/>
            <person name="Ji P."/>
            <person name="Bell-Sakyi L."/>
            <person name="Cui X.M."/>
            <person name="Yuan T.T."/>
            <person name="Jiang B.G."/>
            <person name="Yang W.F."/>
            <person name="Lam T.T."/>
            <person name="Chang Q.C."/>
            <person name="Ding S.J."/>
            <person name="Wang X.J."/>
            <person name="Zhu J.G."/>
            <person name="Ruan X.D."/>
            <person name="Zhao L."/>
            <person name="Wei J.T."/>
            <person name="Ye R.Z."/>
            <person name="Que T.C."/>
            <person name="Du C.H."/>
            <person name="Zhou Y.H."/>
            <person name="Cheng J.X."/>
            <person name="Dai P.F."/>
            <person name="Guo W.B."/>
            <person name="Han X.H."/>
            <person name="Huang E.J."/>
            <person name="Li L.F."/>
            <person name="Wei W."/>
            <person name="Gao Y.C."/>
            <person name="Liu J.Z."/>
            <person name="Shao H.Z."/>
            <person name="Wang X."/>
            <person name="Wang C.C."/>
            <person name="Yang T.C."/>
            <person name="Huo Q.B."/>
            <person name="Li W."/>
            <person name="Chen H.Y."/>
            <person name="Chen S.E."/>
            <person name="Zhou L.G."/>
            <person name="Ni X.B."/>
            <person name="Tian J.H."/>
            <person name="Sheng Y."/>
            <person name="Liu T."/>
            <person name="Pan Y.S."/>
            <person name="Xia L.Y."/>
            <person name="Li J."/>
            <person name="Zhao F."/>
            <person name="Cao W.C."/>
        </authorList>
    </citation>
    <scope>NUCLEOTIDE SEQUENCE</scope>
    <source>
        <strain evidence="1">Rmic-2018</strain>
    </source>
</reference>
<protein>
    <submittedName>
        <fullName evidence="1">Uncharacterized protein</fullName>
    </submittedName>
</protein>
<name>A0A9J6D4X3_RHIMP</name>
<dbReference type="AlphaFoldDB" id="A0A9J6D4X3"/>
<comment type="caution">
    <text evidence="1">The sequence shown here is derived from an EMBL/GenBank/DDBJ whole genome shotgun (WGS) entry which is preliminary data.</text>
</comment>
<dbReference type="Proteomes" id="UP000821866">
    <property type="component" value="Chromosome 9"/>
</dbReference>
<evidence type="ECO:0000313" key="2">
    <source>
        <dbReference type="Proteomes" id="UP000821866"/>
    </source>
</evidence>
<proteinExistence type="predicted"/>